<keyword evidence="3" id="KW-1185">Reference proteome</keyword>
<protein>
    <submittedName>
        <fullName evidence="2">Flagellar hook-associated protein 3 FlgL</fullName>
    </submittedName>
</protein>
<dbReference type="AlphaFoldDB" id="A0A4R3KH71"/>
<reference evidence="2 3" key="1">
    <citation type="submission" date="2019-03" db="EMBL/GenBank/DDBJ databases">
        <title>Genomic Encyclopedia of Type Strains, Phase IV (KMG-IV): sequencing the most valuable type-strain genomes for metagenomic binning, comparative biology and taxonomic classification.</title>
        <authorList>
            <person name="Goeker M."/>
        </authorList>
    </citation>
    <scope>NUCLEOTIDE SEQUENCE [LARGE SCALE GENOMIC DNA]</scope>
    <source>
        <strain evidence="2 3">DSM 29489</strain>
    </source>
</reference>
<name>A0A4R3KH71_9FIRM</name>
<dbReference type="Pfam" id="PF00669">
    <property type="entry name" value="Flagellin_N"/>
    <property type="match status" value="1"/>
</dbReference>
<proteinExistence type="predicted"/>
<sequence>MRITTNMIRRNYQNNLGSAMSGLEQARRQVETGRRFGSSYEDPSAAARGTVLETRLARNADYTSTVKSIQKWQDTQEDTITQLSSMAKSIGEDYSTAAMNDPTGETGRSAYAQNLRALQKSMIITLNAKYGNAYVMAGSDALNAPFELSADGKVLYRGIDVDSSDPDDQAVLAELSRETAYVDLGYGLTFSGGEVVSSSAFDSAFPGINAVGYGQTEDGTSKNLIVLAGKMADLLDEDVFNTEEYGKLWTQFKEGSSEMSNQLTGIGTKSQLLESSLERLQNENLNIKEQYKGDVGIDEAEAIMNFSWAQYVYNASLKIGTSIFSASLLDFLK</sequence>
<dbReference type="SUPFAM" id="SSF64518">
    <property type="entry name" value="Phase 1 flagellin"/>
    <property type="match status" value="1"/>
</dbReference>
<evidence type="ECO:0000313" key="2">
    <source>
        <dbReference type="EMBL" id="TCS82810.1"/>
    </source>
</evidence>
<keyword evidence="2" id="KW-0282">Flagellum</keyword>
<gene>
    <name evidence="2" type="ORF">EDD59_101219</name>
</gene>
<dbReference type="PANTHER" id="PTHR42792:SF1">
    <property type="entry name" value="FLAGELLAR HOOK-ASSOCIATED PROTEIN 3"/>
    <property type="match status" value="1"/>
</dbReference>
<evidence type="ECO:0000313" key="3">
    <source>
        <dbReference type="Proteomes" id="UP000295726"/>
    </source>
</evidence>
<feature type="domain" description="Flagellin N-terminal" evidence="1">
    <location>
        <begin position="3"/>
        <end position="139"/>
    </location>
</feature>
<keyword evidence="2" id="KW-0966">Cell projection</keyword>
<dbReference type="InterPro" id="IPR001029">
    <property type="entry name" value="Flagellin_N"/>
</dbReference>
<dbReference type="Proteomes" id="UP000295726">
    <property type="component" value="Unassembled WGS sequence"/>
</dbReference>
<dbReference type="InterPro" id="IPR001492">
    <property type="entry name" value="Flagellin"/>
</dbReference>
<organism evidence="2 3">
    <name type="scientific">Muricomes intestini</name>
    <dbReference type="NCBI Taxonomy" id="1796634"/>
    <lineage>
        <taxon>Bacteria</taxon>
        <taxon>Bacillati</taxon>
        <taxon>Bacillota</taxon>
        <taxon>Clostridia</taxon>
        <taxon>Lachnospirales</taxon>
        <taxon>Lachnospiraceae</taxon>
        <taxon>Muricomes</taxon>
    </lineage>
</organism>
<dbReference type="RefSeq" id="WP_132378015.1">
    <property type="nucleotide sequence ID" value="NZ_DAIPCY010000001.1"/>
</dbReference>
<comment type="caution">
    <text evidence="2">The sequence shown here is derived from an EMBL/GenBank/DDBJ whole genome shotgun (WGS) entry which is preliminary data.</text>
</comment>
<dbReference type="Gene3D" id="1.20.1330.10">
    <property type="entry name" value="f41 fragment of flagellin, N-terminal domain"/>
    <property type="match status" value="1"/>
</dbReference>
<accession>A0A4R3KH71</accession>
<dbReference type="OrthoDB" id="9810955at2"/>
<dbReference type="PANTHER" id="PTHR42792">
    <property type="entry name" value="FLAGELLIN"/>
    <property type="match status" value="1"/>
</dbReference>
<dbReference type="EMBL" id="SLZZ01000001">
    <property type="protein sequence ID" value="TCS82810.1"/>
    <property type="molecule type" value="Genomic_DNA"/>
</dbReference>
<keyword evidence="2" id="KW-0969">Cilium</keyword>
<evidence type="ECO:0000259" key="1">
    <source>
        <dbReference type="Pfam" id="PF00669"/>
    </source>
</evidence>
<dbReference type="GO" id="GO:0005198">
    <property type="term" value="F:structural molecule activity"/>
    <property type="evidence" value="ECO:0007669"/>
    <property type="project" value="InterPro"/>
</dbReference>
<dbReference type="GO" id="GO:0009288">
    <property type="term" value="C:bacterial-type flagellum"/>
    <property type="evidence" value="ECO:0007669"/>
    <property type="project" value="InterPro"/>
</dbReference>